<keyword evidence="2" id="KW-0238">DNA-binding</keyword>
<dbReference type="Gene3D" id="4.10.240.10">
    <property type="entry name" value="Zn(2)-C6 fungal-type DNA-binding domain"/>
    <property type="match status" value="1"/>
</dbReference>
<dbReference type="InterPro" id="IPR021858">
    <property type="entry name" value="Fun_TF"/>
</dbReference>
<dbReference type="PROSITE" id="PS00463">
    <property type="entry name" value="ZN2_CY6_FUNGAL_1"/>
    <property type="match status" value="1"/>
</dbReference>
<reference evidence="7" key="1">
    <citation type="journal article" date="2017" name="Genome Biol.">
        <title>Comparative genomics reveals high biological diversity and specific adaptations in the industrially and medically important fungal genus Aspergillus.</title>
        <authorList>
            <person name="de Vries R.P."/>
            <person name="Riley R."/>
            <person name="Wiebenga A."/>
            <person name="Aguilar-Osorio G."/>
            <person name="Amillis S."/>
            <person name="Uchima C.A."/>
            <person name="Anderluh G."/>
            <person name="Asadollahi M."/>
            <person name="Askin M."/>
            <person name="Barry K."/>
            <person name="Battaglia E."/>
            <person name="Bayram O."/>
            <person name="Benocci T."/>
            <person name="Braus-Stromeyer S.A."/>
            <person name="Caldana C."/>
            <person name="Canovas D."/>
            <person name="Cerqueira G.C."/>
            <person name="Chen F."/>
            <person name="Chen W."/>
            <person name="Choi C."/>
            <person name="Clum A."/>
            <person name="Dos Santos R.A."/>
            <person name="Damasio A.R."/>
            <person name="Diallinas G."/>
            <person name="Emri T."/>
            <person name="Fekete E."/>
            <person name="Flipphi M."/>
            <person name="Freyberg S."/>
            <person name="Gallo A."/>
            <person name="Gournas C."/>
            <person name="Habgood R."/>
            <person name="Hainaut M."/>
            <person name="Harispe M.L."/>
            <person name="Henrissat B."/>
            <person name="Hilden K.S."/>
            <person name="Hope R."/>
            <person name="Hossain A."/>
            <person name="Karabika E."/>
            <person name="Karaffa L."/>
            <person name="Karanyi Z."/>
            <person name="Krasevec N."/>
            <person name="Kuo A."/>
            <person name="Kusch H."/>
            <person name="LaButti K."/>
            <person name="Lagendijk E.L."/>
            <person name="Lapidus A."/>
            <person name="Levasseur A."/>
            <person name="Lindquist E."/>
            <person name="Lipzen A."/>
            <person name="Logrieco A.F."/>
            <person name="MacCabe A."/>
            <person name="Maekelae M.R."/>
            <person name="Malavazi I."/>
            <person name="Melin P."/>
            <person name="Meyer V."/>
            <person name="Mielnichuk N."/>
            <person name="Miskei M."/>
            <person name="Molnar A.P."/>
            <person name="Mule G."/>
            <person name="Ngan C.Y."/>
            <person name="Orejas M."/>
            <person name="Orosz E."/>
            <person name="Ouedraogo J.P."/>
            <person name="Overkamp K.M."/>
            <person name="Park H.-S."/>
            <person name="Perrone G."/>
            <person name="Piumi F."/>
            <person name="Punt P.J."/>
            <person name="Ram A.F."/>
            <person name="Ramon A."/>
            <person name="Rauscher S."/>
            <person name="Record E."/>
            <person name="Riano-Pachon D.M."/>
            <person name="Robert V."/>
            <person name="Roehrig J."/>
            <person name="Ruller R."/>
            <person name="Salamov A."/>
            <person name="Salih N.S."/>
            <person name="Samson R.A."/>
            <person name="Sandor E."/>
            <person name="Sanguinetti M."/>
            <person name="Schuetze T."/>
            <person name="Sepcic K."/>
            <person name="Shelest E."/>
            <person name="Sherlock G."/>
            <person name="Sophianopoulou V."/>
            <person name="Squina F.M."/>
            <person name="Sun H."/>
            <person name="Susca A."/>
            <person name="Todd R.B."/>
            <person name="Tsang A."/>
            <person name="Unkles S.E."/>
            <person name="van de Wiele N."/>
            <person name="van Rossen-Uffink D."/>
            <person name="Oliveira J.V."/>
            <person name="Vesth T.C."/>
            <person name="Visser J."/>
            <person name="Yu J.-H."/>
            <person name="Zhou M."/>
            <person name="Andersen M.R."/>
            <person name="Archer D.B."/>
            <person name="Baker S.E."/>
            <person name="Benoit I."/>
            <person name="Brakhage A.A."/>
            <person name="Braus G.H."/>
            <person name="Fischer R."/>
            <person name="Frisvad J.C."/>
            <person name="Goldman G.H."/>
            <person name="Houbraken J."/>
            <person name="Oakley B."/>
            <person name="Pocsi I."/>
            <person name="Scazzocchio C."/>
            <person name="Seiboth B."/>
            <person name="vanKuyk P.A."/>
            <person name="Wortman J."/>
            <person name="Dyer P.S."/>
            <person name="Grigoriev I.V."/>
        </authorList>
    </citation>
    <scope>NUCLEOTIDE SEQUENCE [LARGE SCALE GENOMIC DNA]</scope>
    <source>
        <strain evidence="7">DTO 134E9</strain>
    </source>
</reference>
<dbReference type="VEuPathDB" id="FungiDB:ASPWEDRAFT_182816"/>
<accession>A0A1L9RIB6</accession>
<organism evidence="6 7">
    <name type="scientific">Aspergillus wentii DTO 134E9</name>
    <dbReference type="NCBI Taxonomy" id="1073089"/>
    <lineage>
        <taxon>Eukaryota</taxon>
        <taxon>Fungi</taxon>
        <taxon>Dikarya</taxon>
        <taxon>Ascomycota</taxon>
        <taxon>Pezizomycotina</taxon>
        <taxon>Eurotiomycetes</taxon>
        <taxon>Eurotiomycetidae</taxon>
        <taxon>Eurotiales</taxon>
        <taxon>Aspergillaceae</taxon>
        <taxon>Aspergillus</taxon>
        <taxon>Aspergillus subgen. Cremei</taxon>
    </lineage>
</organism>
<evidence type="ECO:0000259" key="5">
    <source>
        <dbReference type="PROSITE" id="PS50048"/>
    </source>
</evidence>
<dbReference type="Pfam" id="PF11951">
    <property type="entry name" value="Fungal_trans_2"/>
    <property type="match status" value="1"/>
</dbReference>
<dbReference type="AlphaFoldDB" id="A0A1L9RIB6"/>
<dbReference type="CDD" id="cd00067">
    <property type="entry name" value="GAL4"/>
    <property type="match status" value="1"/>
</dbReference>
<keyword evidence="1" id="KW-0805">Transcription regulation</keyword>
<dbReference type="GeneID" id="63747800"/>
<evidence type="ECO:0000256" key="3">
    <source>
        <dbReference type="ARBA" id="ARBA00023163"/>
    </source>
</evidence>
<protein>
    <recommendedName>
        <fullName evidence="5">Zn(2)-C6 fungal-type domain-containing protein</fullName>
    </recommendedName>
</protein>
<dbReference type="InterPro" id="IPR053175">
    <property type="entry name" value="DHMBA_Reg_Transcription_Factor"/>
</dbReference>
<dbReference type="PROSITE" id="PS50048">
    <property type="entry name" value="ZN2_CY6_FUNGAL_2"/>
    <property type="match status" value="1"/>
</dbReference>
<dbReference type="Pfam" id="PF00172">
    <property type="entry name" value="Zn_clus"/>
    <property type="match status" value="1"/>
</dbReference>
<dbReference type="EMBL" id="KV878212">
    <property type="protein sequence ID" value="OJJ34665.1"/>
    <property type="molecule type" value="Genomic_DNA"/>
</dbReference>
<keyword evidence="3" id="KW-0804">Transcription</keyword>
<dbReference type="InterPro" id="IPR001138">
    <property type="entry name" value="Zn2Cys6_DnaBD"/>
</dbReference>
<dbReference type="GO" id="GO:0003677">
    <property type="term" value="F:DNA binding"/>
    <property type="evidence" value="ECO:0007669"/>
    <property type="project" value="UniProtKB-KW"/>
</dbReference>
<dbReference type="SMART" id="SM00066">
    <property type="entry name" value="GAL4"/>
    <property type="match status" value="1"/>
</dbReference>
<dbReference type="GO" id="GO:0008270">
    <property type="term" value="F:zinc ion binding"/>
    <property type="evidence" value="ECO:0007669"/>
    <property type="project" value="InterPro"/>
</dbReference>
<keyword evidence="7" id="KW-1185">Reference proteome</keyword>
<dbReference type="Proteomes" id="UP000184383">
    <property type="component" value="Unassembled WGS sequence"/>
</dbReference>
<dbReference type="GO" id="GO:0000981">
    <property type="term" value="F:DNA-binding transcription factor activity, RNA polymerase II-specific"/>
    <property type="evidence" value="ECO:0007669"/>
    <property type="project" value="InterPro"/>
</dbReference>
<keyword evidence="4" id="KW-0539">Nucleus</keyword>
<proteinExistence type="predicted"/>
<sequence>MVFPGKRSTGCFVCRRRKVKCDGAKPHCQHCTSRGVECTGYPDAFQFRPYKSENPSPPQSALITQQRDQPPVVRCRSPRLRSGPALSLEWQSVCYFVHQHVLKVHRSPCRGRLAFFPELYREKGDDPCLRHAILSVTYLALYNTARVDVLHLQARKHYGSAIHHLVEALKSTETAVQDEVFAASLFLSMFTDLSNEDGDSLNPHIPGAYGLMQVRDRLQLSTKYGRELFGWAVTQVQTQAIAHHEFRYAALPQSIRMMYQPDIIYRAGIVTGMISDLCRSMGEIRNILNHGPINQNGKDSVSRLLEQAHYFIDEIDTWHEAIPGHWKRQYQPTETEAIPAQRDQWTTCYLATIYSAQIIFYMQISEFCQHLNTLGISLGQLYIDDDPIEPFLDLGTRISNLIEMICSTVASTLGTITAYRKFQPSPDTKLANGYILRGPMRVVVSCRFSTPEQVFLCQQGLHFAGRSMSIGQIA</sequence>
<evidence type="ECO:0000313" key="7">
    <source>
        <dbReference type="Proteomes" id="UP000184383"/>
    </source>
</evidence>
<dbReference type="InterPro" id="IPR036864">
    <property type="entry name" value="Zn2-C6_fun-type_DNA-bd_sf"/>
</dbReference>
<evidence type="ECO:0000256" key="2">
    <source>
        <dbReference type="ARBA" id="ARBA00023125"/>
    </source>
</evidence>
<evidence type="ECO:0000256" key="1">
    <source>
        <dbReference type="ARBA" id="ARBA00023015"/>
    </source>
</evidence>
<dbReference type="OrthoDB" id="4491390at2759"/>
<evidence type="ECO:0000313" key="6">
    <source>
        <dbReference type="EMBL" id="OJJ34665.1"/>
    </source>
</evidence>
<evidence type="ECO:0000256" key="4">
    <source>
        <dbReference type="ARBA" id="ARBA00023242"/>
    </source>
</evidence>
<dbReference type="RefSeq" id="XP_040688341.1">
    <property type="nucleotide sequence ID" value="XM_040831952.1"/>
</dbReference>
<gene>
    <name evidence="6" type="ORF">ASPWEDRAFT_182816</name>
</gene>
<dbReference type="PANTHER" id="PTHR38791:SF12">
    <property type="entry name" value="TRANSCRIPTION FACTOR DOMAIN-CONTAINING PROTEIN-RELATED"/>
    <property type="match status" value="1"/>
</dbReference>
<dbReference type="PANTHER" id="PTHR38791">
    <property type="entry name" value="ZN(II)2CYS6 TRANSCRIPTION FACTOR (EUROFUNG)-RELATED-RELATED"/>
    <property type="match status" value="1"/>
</dbReference>
<feature type="domain" description="Zn(2)-C6 fungal-type" evidence="5">
    <location>
        <begin position="10"/>
        <end position="39"/>
    </location>
</feature>
<name>A0A1L9RIB6_ASPWE</name>
<dbReference type="SUPFAM" id="SSF57701">
    <property type="entry name" value="Zn2/Cys6 DNA-binding domain"/>
    <property type="match status" value="1"/>
</dbReference>